<gene>
    <name evidence="2" type="ORF">BC349_19020</name>
</gene>
<dbReference type="PROSITE" id="PS51257">
    <property type="entry name" value="PROKAR_LIPOPROTEIN"/>
    <property type="match status" value="1"/>
</dbReference>
<dbReference type="Gene3D" id="2.60.120.200">
    <property type="match status" value="1"/>
</dbReference>
<reference evidence="2 3" key="1">
    <citation type="submission" date="2016-07" db="EMBL/GenBank/DDBJ databases">
        <title>Genome analysis of Flavihumibacter stibioxidans YS-17.</title>
        <authorList>
            <person name="Shi K."/>
            <person name="Han Y."/>
            <person name="Wang G."/>
        </authorList>
    </citation>
    <scope>NUCLEOTIDE SEQUENCE [LARGE SCALE GENOMIC DNA]</scope>
    <source>
        <strain evidence="2 3">YS-17</strain>
    </source>
</reference>
<evidence type="ECO:0000313" key="2">
    <source>
        <dbReference type="EMBL" id="MBC6493151.1"/>
    </source>
</evidence>
<feature type="signal peptide" evidence="1">
    <location>
        <begin position="1"/>
        <end position="20"/>
    </location>
</feature>
<dbReference type="EMBL" id="MBUA01000031">
    <property type="protein sequence ID" value="MBC6493151.1"/>
    <property type="molecule type" value="Genomic_DNA"/>
</dbReference>
<organism evidence="2 3">
    <name type="scientific">Flavihumibacter stibioxidans</name>
    <dbReference type="NCBI Taxonomy" id="1834163"/>
    <lineage>
        <taxon>Bacteria</taxon>
        <taxon>Pseudomonadati</taxon>
        <taxon>Bacteroidota</taxon>
        <taxon>Chitinophagia</taxon>
        <taxon>Chitinophagales</taxon>
        <taxon>Chitinophagaceae</taxon>
        <taxon>Flavihumibacter</taxon>
    </lineage>
</organism>
<sequence>MKINNFFFAVLLFLPVSILAQINQVPLSTSCNSWLRIMESGAGVQIGDLDISGDKVTIEAKFNRTSPYSGPYVYAGDIVSKHKDPNDVNYLLRPGSAEVTTTNGYFITPQVCEFDLNKTYHVALVYDGTTLKFYRNGYLMSQVNCSGNLVLNNYPTTIGQNADNMMVSPAEGLIGFIDEVRIWKTARTANEIKANMDISLPSPATQNGLLAYYQFSSLVNSQGNPSWNGVLKGTATLNTTNPQCVTSTDSCNIQCNKEVDFGYRFSLCNPEQIELNSYTDDVKRVNWDFGNYGTSTILTPVVNLGGLNKALDVKLGVEFFDGCIAEIEKTIKIEANTEASPNGRMDTSVCENSDIIIRAPLAEEYCWKTGNGIFTENIQQHQITANSRFLYPYKRFLPGTNLVPNGGFEGGNISFSSEYSFNASGISSGRYWIGSNPQVWNPGISCNSTIPNSNMLLVNGETTPGKTIWKTSVPVQANSEYILRFNLQNLKDGFPVIRIFINGNKIDEAKFGKQNLCDWENYRIFWNSGNSANAEITFITGTKSGGETVFAIDNINFSKFMLFADSAVVKVESAPVINLVDAVQLCKGNSIRLNANTTSFNSINWFPNQFISDINSSITDVNPPNTFKYFVNARSPLGCESIDSVLVEVNPMPSFGVSPADSAVCPGIDFTLNAYGGTSYQWLMNDQPVNTGLSYQASLNESGVIKVIISDDLCNISDTLISTIEVFEMPQINVTKSNDIDCKQTTSFLTATGVDTFLWADDQSIVERQGNSIRVAPMQNTTYYFTGIDGNGCNSVDSIEVYVTPGAANEEFKMPNAFTPNGDNKNDCFGVSKLLALQEYKFTIWNRWGEIVFSTTNQAECWDGTLKGVRQNEGTYVFQVSGVSICGKVNKKGLVQLLR</sequence>
<dbReference type="SUPFAM" id="SSF49899">
    <property type="entry name" value="Concanavalin A-like lectins/glucanases"/>
    <property type="match status" value="1"/>
</dbReference>
<dbReference type="NCBIfam" id="TIGR04131">
    <property type="entry name" value="Bac_Flav_CTERM"/>
    <property type="match status" value="1"/>
</dbReference>
<feature type="chain" id="PRO_5047287938" description="Gliding motility-associated C-terminal domain-containing protein" evidence="1">
    <location>
        <begin position="21"/>
        <end position="899"/>
    </location>
</feature>
<accession>A0ABR7MDV8</accession>
<proteinExistence type="predicted"/>
<name>A0ABR7MDV8_9BACT</name>
<keyword evidence="3" id="KW-1185">Reference proteome</keyword>
<evidence type="ECO:0000313" key="3">
    <source>
        <dbReference type="Proteomes" id="UP000765802"/>
    </source>
</evidence>
<dbReference type="Pfam" id="PF13385">
    <property type="entry name" value="Laminin_G_3"/>
    <property type="match status" value="1"/>
</dbReference>
<dbReference type="Pfam" id="PF13585">
    <property type="entry name" value="CHU_C"/>
    <property type="match status" value="1"/>
</dbReference>
<keyword evidence="1" id="KW-0732">Signal</keyword>
<evidence type="ECO:0000256" key="1">
    <source>
        <dbReference type="SAM" id="SignalP"/>
    </source>
</evidence>
<dbReference type="InterPro" id="IPR026341">
    <property type="entry name" value="T9SS_type_B"/>
</dbReference>
<protein>
    <recommendedName>
        <fullName evidence="4">Gliding motility-associated C-terminal domain-containing protein</fullName>
    </recommendedName>
</protein>
<dbReference type="RefSeq" id="WP_222840238.1">
    <property type="nucleotide sequence ID" value="NZ_JBHULF010000006.1"/>
</dbReference>
<dbReference type="InterPro" id="IPR013320">
    <property type="entry name" value="ConA-like_dom_sf"/>
</dbReference>
<dbReference type="Proteomes" id="UP000765802">
    <property type="component" value="Unassembled WGS sequence"/>
</dbReference>
<evidence type="ECO:0008006" key="4">
    <source>
        <dbReference type="Google" id="ProtNLM"/>
    </source>
</evidence>
<comment type="caution">
    <text evidence="2">The sequence shown here is derived from an EMBL/GenBank/DDBJ whole genome shotgun (WGS) entry which is preliminary data.</text>
</comment>